<dbReference type="PANTHER" id="PTHR45528:SF1">
    <property type="entry name" value="SENSOR HISTIDINE KINASE CPXA"/>
    <property type="match status" value="1"/>
</dbReference>
<dbReference type="Pfam" id="PF00512">
    <property type="entry name" value="HisKA"/>
    <property type="match status" value="1"/>
</dbReference>
<reference evidence="18 19" key="1">
    <citation type="submission" date="2018-10" db="EMBL/GenBank/DDBJ databases">
        <title>Cohnella sp. M2MS4P-1, whole genome shotgun sequence.</title>
        <authorList>
            <person name="Tuo L."/>
        </authorList>
    </citation>
    <scope>NUCLEOTIDE SEQUENCE [LARGE SCALE GENOMIC DNA]</scope>
    <source>
        <strain evidence="18 19">M2MS4P-1</strain>
    </source>
</reference>
<dbReference type="AlphaFoldDB" id="A0A494Y095"/>
<evidence type="ECO:0000256" key="3">
    <source>
        <dbReference type="ARBA" id="ARBA00012438"/>
    </source>
</evidence>
<keyword evidence="11 15" id="KW-1133">Transmembrane helix</keyword>
<dbReference type="EC" id="2.7.13.3" evidence="3"/>
<evidence type="ECO:0000256" key="2">
    <source>
        <dbReference type="ARBA" id="ARBA00004651"/>
    </source>
</evidence>
<feature type="coiled-coil region" evidence="14">
    <location>
        <begin position="95"/>
        <end position="129"/>
    </location>
</feature>
<evidence type="ECO:0000256" key="6">
    <source>
        <dbReference type="ARBA" id="ARBA00022679"/>
    </source>
</evidence>
<evidence type="ECO:0000256" key="7">
    <source>
        <dbReference type="ARBA" id="ARBA00022692"/>
    </source>
</evidence>
<evidence type="ECO:0000259" key="16">
    <source>
        <dbReference type="PROSITE" id="PS50109"/>
    </source>
</evidence>
<keyword evidence="6" id="KW-0808">Transferase</keyword>
<feature type="transmembrane region" description="Helical" evidence="15">
    <location>
        <begin position="20"/>
        <end position="37"/>
    </location>
</feature>
<keyword evidence="9 18" id="KW-0418">Kinase</keyword>
<proteinExistence type="predicted"/>
<feature type="domain" description="Histidine kinase" evidence="16">
    <location>
        <begin position="132"/>
        <end position="350"/>
    </location>
</feature>
<evidence type="ECO:0000256" key="12">
    <source>
        <dbReference type="ARBA" id="ARBA00023012"/>
    </source>
</evidence>
<dbReference type="Proteomes" id="UP000282076">
    <property type="component" value="Unassembled WGS sequence"/>
</dbReference>
<accession>A0A494Y095</accession>
<keyword evidence="14" id="KW-0175">Coiled coil</keyword>
<dbReference type="SMART" id="SM00387">
    <property type="entry name" value="HATPase_c"/>
    <property type="match status" value="1"/>
</dbReference>
<dbReference type="Gene3D" id="6.10.340.10">
    <property type="match status" value="1"/>
</dbReference>
<evidence type="ECO:0000256" key="11">
    <source>
        <dbReference type="ARBA" id="ARBA00022989"/>
    </source>
</evidence>
<feature type="domain" description="HAMP" evidence="17">
    <location>
        <begin position="65"/>
        <end position="117"/>
    </location>
</feature>
<name>A0A494Y095_9BACL</name>
<dbReference type="FunFam" id="1.10.287.130:FF:000008">
    <property type="entry name" value="Two-component sensor histidine kinase"/>
    <property type="match status" value="1"/>
</dbReference>
<evidence type="ECO:0000256" key="13">
    <source>
        <dbReference type="ARBA" id="ARBA00023136"/>
    </source>
</evidence>
<evidence type="ECO:0000256" key="1">
    <source>
        <dbReference type="ARBA" id="ARBA00000085"/>
    </source>
</evidence>
<keyword evidence="8" id="KW-0547">Nucleotide-binding</keyword>
<dbReference type="InterPro" id="IPR004358">
    <property type="entry name" value="Sig_transdc_His_kin-like_C"/>
</dbReference>
<comment type="catalytic activity">
    <reaction evidence="1">
        <text>ATP + protein L-histidine = ADP + protein N-phospho-L-histidine.</text>
        <dbReference type="EC" id="2.7.13.3"/>
    </reaction>
</comment>
<feature type="transmembrane region" description="Helical" evidence="15">
    <location>
        <begin position="43"/>
        <end position="63"/>
    </location>
</feature>
<evidence type="ECO:0000256" key="9">
    <source>
        <dbReference type="ARBA" id="ARBA00022777"/>
    </source>
</evidence>
<dbReference type="InterPro" id="IPR003660">
    <property type="entry name" value="HAMP_dom"/>
</dbReference>
<dbReference type="Pfam" id="PF02518">
    <property type="entry name" value="HATPase_c"/>
    <property type="match status" value="1"/>
</dbReference>
<dbReference type="PANTHER" id="PTHR45528">
    <property type="entry name" value="SENSOR HISTIDINE KINASE CPXA"/>
    <property type="match status" value="1"/>
</dbReference>
<dbReference type="EMBL" id="RBZM01000003">
    <property type="protein sequence ID" value="RKP56164.1"/>
    <property type="molecule type" value="Genomic_DNA"/>
</dbReference>
<dbReference type="SUPFAM" id="SSF47384">
    <property type="entry name" value="Homodimeric domain of signal transducing histidine kinase"/>
    <property type="match status" value="1"/>
</dbReference>
<evidence type="ECO:0000313" key="19">
    <source>
        <dbReference type="Proteomes" id="UP000282076"/>
    </source>
</evidence>
<dbReference type="RefSeq" id="WP_120975131.1">
    <property type="nucleotide sequence ID" value="NZ_RBZM01000003.1"/>
</dbReference>
<comment type="caution">
    <text evidence="18">The sequence shown here is derived from an EMBL/GenBank/DDBJ whole genome shotgun (WGS) entry which is preliminary data.</text>
</comment>
<dbReference type="Gene3D" id="1.10.287.130">
    <property type="match status" value="1"/>
</dbReference>
<evidence type="ECO:0000256" key="5">
    <source>
        <dbReference type="ARBA" id="ARBA00022553"/>
    </source>
</evidence>
<evidence type="ECO:0000256" key="10">
    <source>
        <dbReference type="ARBA" id="ARBA00022840"/>
    </source>
</evidence>
<dbReference type="InterPro" id="IPR003594">
    <property type="entry name" value="HATPase_dom"/>
</dbReference>
<organism evidence="18 19">
    <name type="scientific">Cohnella endophytica</name>
    <dbReference type="NCBI Taxonomy" id="2419778"/>
    <lineage>
        <taxon>Bacteria</taxon>
        <taxon>Bacillati</taxon>
        <taxon>Bacillota</taxon>
        <taxon>Bacilli</taxon>
        <taxon>Bacillales</taxon>
        <taxon>Paenibacillaceae</taxon>
        <taxon>Cohnella</taxon>
    </lineage>
</organism>
<dbReference type="Pfam" id="PF00672">
    <property type="entry name" value="HAMP"/>
    <property type="match status" value="1"/>
</dbReference>
<dbReference type="InterPro" id="IPR005467">
    <property type="entry name" value="His_kinase_dom"/>
</dbReference>
<dbReference type="SMART" id="SM00388">
    <property type="entry name" value="HisKA"/>
    <property type="match status" value="1"/>
</dbReference>
<dbReference type="PRINTS" id="PR00344">
    <property type="entry name" value="BCTRLSENSOR"/>
</dbReference>
<dbReference type="InterPro" id="IPR036890">
    <property type="entry name" value="HATPase_C_sf"/>
</dbReference>
<dbReference type="CDD" id="cd00075">
    <property type="entry name" value="HATPase"/>
    <property type="match status" value="1"/>
</dbReference>
<dbReference type="PROSITE" id="PS50885">
    <property type="entry name" value="HAMP"/>
    <property type="match status" value="1"/>
</dbReference>
<dbReference type="CDD" id="cd00082">
    <property type="entry name" value="HisKA"/>
    <property type="match status" value="1"/>
</dbReference>
<dbReference type="GO" id="GO:0005886">
    <property type="term" value="C:plasma membrane"/>
    <property type="evidence" value="ECO:0007669"/>
    <property type="project" value="UniProtKB-SubCell"/>
</dbReference>
<keyword evidence="10" id="KW-0067">ATP-binding</keyword>
<dbReference type="InterPro" id="IPR036097">
    <property type="entry name" value="HisK_dim/P_sf"/>
</dbReference>
<evidence type="ECO:0000259" key="17">
    <source>
        <dbReference type="PROSITE" id="PS50885"/>
    </source>
</evidence>
<keyword evidence="12" id="KW-0902">Two-component regulatory system</keyword>
<gene>
    <name evidence="18" type="ORF">D7Z26_05835</name>
</gene>
<dbReference type="InterPro" id="IPR003661">
    <property type="entry name" value="HisK_dim/P_dom"/>
</dbReference>
<evidence type="ECO:0000256" key="14">
    <source>
        <dbReference type="SAM" id="Coils"/>
    </source>
</evidence>
<keyword evidence="19" id="KW-1185">Reference proteome</keyword>
<dbReference type="OrthoDB" id="9792991at2"/>
<keyword evidence="7 15" id="KW-0812">Transmembrane</keyword>
<sequence>MINKFLTVISGRGSIRMQMVWSFIASLIMGFLVSIAIPKGMFFDVPASIIAFFGTFTLSFLVLTRPTIRYLVKLSEGLTIISNGNLRYRIAGRRQDELGKVAERINAMAEKLEAQLERERETEKSKMELITGVSHDLRTPLTSIIGYLELLKGKAYKDEEEYERFIANTHSKAHHLKTLIDELFEYTRLSQGGASLQIAFIDLRELLIQFLSEIEPIAKESRIEVHADVPERQLMIRVDPEQIRRVVDNLLTNAIKFSPMPGDIKVVLAADDGQATITVENEGEPITEEQEARLFERFYKADAARSNDSRRGGAGLGLSIARGIAEQHGGRLTLDYADGKFSFRLFLPLS</sequence>
<protein>
    <recommendedName>
        <fullName evidence="3">histidine kinase</fullName>
        <ecNumber evidence="3">2.7.13.3</ecNumber>
    </recommendedName>
</protein>
<evidence type="ECO:0000256" key="15">
    <source>
        <dbReference type="SAM" id="Phobius"/>
    </source>
</evidence>
<dbReference type="FunFam" id="3.30.565.10:FF:000013">
    <property type="entry name" value="Two-component sensor histidine kinase"/>
    <property type="match status" value="1"/>
</dbReference>
<keyword evidence="4" id="KW-1003">Cell membrane</keyword>
<comment type="subcellular location">
    <subcellularLocation>
        <location evidence="2">Cell membrane</location>
        <topology evidence="2">Multi-pass membrane protein</topology>
    </subcellularLocation>
</comment>
<dbReference type="InterPro" id="IPR050398">
    <property type="entry name" value="HssS/ArlS-like"/>
</dbReference>
<dbReference type="PROSITE" id="PS50109">
    <property type="entry name" value="HIS_KIN"/>
    <property type="match status" value="1"/>
</dbReference>
<dbReference type="SUPFAM" id="SSF158472">
    <property type="entry name" value="HAMP domain-like"/>
    <property type="match status" value="1"/>
</dbReference>
<dbReference type="Gene3D" id="3.30.565.10">
    <property type="entry name" value="Histidine kinase-like ATPase, C-terminal domain"/>
    <property type="match status" value="1"/>
</dbReference>
<evidence type="ECO:0000313" key="18">
    <source>
        <dbReference type="EMBL" id="RKP56164.1"/>
    </source>
</evidence>
<evidence type="ECO:0000256" key="4">
    <source>
        <dbReference type="ARBA" id="ARBA00022475"/>
    </source>
</evidence>
<evidence type="ECO:0000256" key="8">
    <source>
        <dbReference type="ARBA" id="ARBA00022741"/>
    </source>
</evidence>
<dbReference type="GO" id="GO:0005524">
    <property type="term" value="F:ATP binding"/>
    <property type="evidence" value="ECO:0007669"/>
    <property type="project" value="UniProtKB-KW"/>
</dbReference>
<dbReference type="CDD" id="cd06225">
    <property type="entry name" value="HAMP"/>
    <property type="match status" value="1"/>
</dbReference>
<dbReference type="SUPFAM" id="SSF55874">
    <property type="entry name" value="ATPase domain of HSP90 chaperone/DNA topoisomerase II/histidine kinase"/>
    <property type="match status" value="1"/>
</dbReference>
<keyword evidence="5" id="KW-0597">Phosphoprotein</keyword>
<keyword evidence="13 15" id="KW-0472">Membrane</keyword>
<dbReference type="GO" id="GO:0000155">
    <property type="term" value="F:phosphorelay sensor kinase activity"/>
    <property type="evidence" value="ECO:0007669"/>
    <property type="project" value="InterPro"/>
</dbReference>
<dbReference type="SMART" id="SM00304">
    <property type="entry name" value="HAMP"/>
    <property type="match status" value="1"/>
</dbReference>